<dbReference type="SMART" id="SM00240">
    <property type="entry name" value="FHA"/>
    <property type="match status" value="1"/>
</dbReference>
<feature type="compositionally biased region" description="Low complexity" evidence="1">
    <location>
        <begin position="289"/>
        <end position="300"/>
    </location>
</feature>
<reference evidence="3 4" key="2">
    <citation type="journal article" date="2015" name="Eukaryot. Cell">
        <title>Genetic mapping reveals that sinefungin resistance in Toxoplasma gondii is controlled by a putative amino acid transporter locus that can be used as a negative selectable marker.</title>
        <authorList>
            <person name="Behnke M.S."/>
            <person name="Khan A."/>
            <person name="Sibley L.D."/>
        </authorList>
    </citation>
    <scope>NUCLEOTIDE SEQUENCE [LARGE SCALE GENOMIC DNA]</scope>
    <source>
        <strain evidence="3 4">VAND</strain>
    </source>
</reference>
<feature type="compositionally biased region" description="Low complexity" evidence="1">
    <location>
        <begin position="84"/>
        <end position="97"/>
    </location>
</feature>
<feature type="compositionally biased region" description="Basic and acidic residues" evidence="1">
    <location>
        <begin position="450"/>
        <end position="476"/>
    </location>
</feature>
<feature type="compositionally biased region" description="Basic and acidic residues" evidence="1">
    <location>
        <begin position="251"/>
        <end position="270"/>
    </location>
</feature>
<evidence type="ECO:0000259" key="2">
    <source>
        <dbReference type="PROSITE" id="PS50006"/>
    </source>
</evidence>
<feature type="compositionally biased region" description="Basic residues" evidence="1">
    <location>
        <begin position="301"/>
        <end position="311"/>
    </location>
</feature>
<comment type="caution">
    <text evidence="3">The sequence shown here is derived from an EMBL/GenBank/DDBJ whole genome shotgun (WGS) entry which is preliminary data.</text>
</comment>
<dbReference type="Gene3D" id="2.60.200.20">
    <property type="match status" value="1"/>
</dbReference>
<evidence type="ECO:0000313" key="4">
    <source>
        <dbReference type="Proteomes" id="UP000028840"/>
    </source>
</evidence>
<dbReference type="InterPro" id="IPR008984">
    <property type="entry name" value="SMAD_FHA_dom_sf"/>
</dbReference>
<gene>
    <name evidence="3" type="ORF">TGVAND_235740</name>
</gene>
<dbReference type="OrthoDB" id="333526at2759"/>
<feature type="region of interest" description="Disordered" evidence="1">
    <location>
        <begin position="53"/>
        <end position="99"/>
    </location>
</feature>
<feature type="compositionally biased region" description="Basic residues" evidence="1">
    <location>
        <begin position="271"/>
        <end position="288"/>
    </location>
</feature>
<feature type="region of interest" description="Disordered" evidence="1">
    <location>
        <begin position="450"/>
        <end position="478"/>
    </location>
</feature>
<evidence type="ECO:0000313" key="3">
    <source>
        <dbReference type="EMBL" id="KFH07405.1"/>
    </source>
</evidence>
<dbReference type="PANTHER" id="PTHR13484">
    <property type="entry name" value="FIP1-LIKE 1 PROTEIN"/>
    <property type="match status" value="1"/>
</dbReference>
<dbReference type="VEuPathDB" id="ToxoDB:TGVAND_235740"/>
<dbReference type="SUPFAM" id="SSF49879">
    <property type="entry name" value="SMAD/FHA domain"/>
    <property type="match status" value="1"/>
</dbReference>
<accession>A0A086Q473</accession>
<dbReference type="AlphaFoldDB" id="A0A086Q473"/>
<dbReference type="PANTHER" id="PTHR13484:SF0">
    <property type="entry name" value="PRE-MRNA 3'-END-PROCESSING FACTOR FIP1"/>
    <property type="match status" value="1"/>
</dbReference>
<dbReference type="GO" id="GO:0005847">
    <property type="term" value="C:mRNA cleavage and polyadenylation specificity factor complex"/>
    <property type="evidence" value="ECO:0007669"/>
    <property type="project" value="TreeGrafter"/>
</dbReference>
<dbReference type="PROSITE" id="PS50006">
    <property type="entry name" value="FHA_DOMAIN"/>
    <property type="match status" value="1"/>
</dbReference>
<dbReference type="EMBL" id="AEYJ02000784">
    <property type="protein sequence ID" value="KFH07405.1"/>
    <property type="molecule type" value="Genomic_DNA"/>
</dbReference>
<reference evidence="3 4" key="1">
    <citation type="submission" date="2014-08" db="EMBL/GenBank/DDBJ databases">
        <authorList>
            <person name="Sibley D."/>
            <person name="Venepally P."/>
            <person name="Karamycheva S."/>
            <person name="Hadjithomas M."/>
            <person name="Khan A."/>
            <person name="Brunk B."/>
            <person name="Roos D."/>
            <person name="Caler E."/>
            <person name="Lorenzi H."/>
        </authorList>
    </citation>
    <scope>NUCLEOTIDE SEQUENCE [LARGE SCALE GENOMIC DNA]</scope>
    <source>
        <strain evidence="3 4">VAND</strain>
    </source>
</reference>
<organism evidence="3 4">
    <name type="scientific">Toxoplasma gondii VAND</name>
    <dbReference type="NCBI Taxonomy" id="933077"/>
    <lineage>
        <taxon>Eukaryota</taxon>
        <taxon>Sar</taxon>
        <taxon>Alveolata</taxon>
        <taxon>Apicomplexa</taxon>
        <taxon>Conoidasida</taxon>
        <taxon>Coccidia</taxon>
        <taxon>Eucoccidiorida</taxon>
        <taxon>Eimeriorina</taxon>
        <taxon>Sarcocystidae</taxon>
        <taxon>Toxoplasma</taxon>
    </lineage>
</organism>
<dbReference type="CDD" id="cd00060">
    <property type="entry name" value="FHA"/>
    <property type="match status" value="1"/>
</dbReference>
<feature type="domain" description="FHA" evidence="2">
    <location>
        <begin position="25"/>
        <end position="122"/>
    </location>
</feature>
<protein>
    <recommendedName>
        <fullName evidence="2">FHA domain-containing protein</fullName>
    </recommendedName>
</protein>
<sequence length="566" mass="62324">MAFLVEFEDGKHPTQCWRLASRKTYVIGRNSGAVGIRLPHASISRKHAELSVFSEKDATQRRQTQNADRTPAREDSRRGRRGRSVSSSRSRSRSGSASRDKASFQLLELSAVNGTFINEKRMREAYRGAVDSDVAIAFADCPHRYKVLSDFRGFLERPDCYFLHYICMVLTMDALFSPMPRTSDLRIASSSCAEPELSTLRTSLCPSTRRPEPPSSSLPCIAPRSRSESPRGSSKLGTKSESHASSSHSSSTRETRAYSRSRSREGDERRGRRRSRWSSRQEKKKKAPSRSPSRSSSRSSRSSRRSRKKRSGWTDASSEEKKREELDAQMNEIIANAQSAKAKQDAEKRMQSALDASLQAGALTNPMNSAGLNLTIGRGLSLLNCGTPAAVAQRAAQAAADRLLSPSPLAQAAVLNLLASNPGLAGLVGASQAPTSSGLSVQEKRKLLWGKKSEKESEKEKAGEDSENGKDEKVVDPNRYSLSFRGDEEKKHKFLKLMGFKGEAQQPQPSTAAVTTAVSEEKSVETGGSLRRQQIEREEMQWCLLGLLERLGLLFNISSACEQCAS</sequence>
<name>A0A086Q473_TOXGO</name>
<feature type="region of interest" description="Disordered" evidence="1">
    <location>
        <begin position="199"/>
        <end position="324"/>
    </location>
</feature>
<dbReference type="InterPro" id="IPR000253">
    <property type="entry name" value="FHA_dom"/>
</dbReference>
<proteinExistence type="predicted"/>
<dbReference type="InterPro" id="IPR051187">
    <property type="entry name" value="Pre-mRNA_3'-end_processing_reg"/>
</dbReference>
<evidence type="ECO:0000256" key="1">
    <source>
        <dbReference type="SAM" id="MobiDB-lite"/>
    </source>
</evidence>
<dbReference type="Proteomes" id="UP000028840">
    <property type="component" value="Unassembled WGS sequence"/>
</dbReference>